<dbReference type="EMBL" id="CT868673">
    <property type="protein sequence ID" value="CAK93571.1"/>
    <property type="molecule type" value="Genomic_DNA"/>
</dbReference>
<feature type="region of interest" description="Disordered" evidence="1">
    <location>
        <begin position="1"/>
        <end position="23"/>
    </location>
</feature>
<accession>A0EE54</accession>
<dbReference type="KEGG" id="ptm:GSPATT00025915001"/>
<evidence type="ECO:0000313" key="3">
    <source>
        <dbReference type="Proteomes" id="UP000000600"/>
    </source>
</evidence>
<dbReference type="Proteomes" id="UP000000600">
    <property type="component" value="Unassembled WGS sequence"/>
</dbReference>
<evidence type="ECO:0000256" key="1">
    <source>
        <dbReference type="SAM" id="MobiDB-lite"/>
    </source>
</evidence>
<dbReference type="HOGENOM" id="CLU_3360814_0_0_1"/>
<name>A0EE54_PARTE</name>
<dbReference type="AlphaFoldDB" id="A0EE54"/>
<gene>
    <name evidence="2" type="ORF">GSPATT00025915001</name>
</gene>
<organism evidence="2 3">
    <name type="scientific">Paramecium tetraurelia</name>
    <dbReference type="NCBI Taxonomy" id="5888"/>
    <lineage>
        <taxon>Eukaryota</taxon>
        <taxon>Sar</taxon>
        <taxon>Alveolata</taxon>
        <taxon>Ciliophora</taxon>
        <taxon>Intramacronucleata</taxon>
        <taxon>Oligohymenophorea</taxon>
        <taxon>Peniculida</taxon>
        <taxon>Parameciidae</taxon>
        <taxon>Paramecium</taxon>
    </lineage>
</organism>
<sequence>MIHPGSSISKAKQSKVPAPGGGRLAVKLVEQKYSNT</sequence>
<dbReference type="GeneID" id="5046746"/>
<dbReference type="InParanoid" id="A0EE54"/>
<keyword evidence="3" id="KW-1185">Reference proteome</keyword>
<dbReference type="RefSeq" id="XP_001460968.1">
    <property type="nucleotide sequence ID" value="XM_001460931.1"/>
</dbReference>
<reference evidence="2 3" key="1">
    <citation type="journal article" date="2006" name="Nature">
        <title>Global trends of whole-genome duplications revealed by the ciliate Paramecium tetraurelia.</title>
        <authorList>
            <consortium name="Genoscope"/>
            <person name="Aury J.-M."/>
            <person name="Jaillon O."/>
            <person name="Duret L."/>
            <person name="Noel B."/>
            <person name="Jubin C."/>
            <person name="Porcel B.M."/>
            <person name="Segurens B."/>
            <person name="Daubin V."/>
            <person name="Anthouard V."/>
            <person name="Aiach N."/>
            <person name="Arnaiz O."/>
            <person name="Billaut A."/>
            <person name="Beisson J."/>
            <person name="Blanc I."/>
            <person name="Bouhouche K."/>
            <person name="Camara F."/>
            <person name="Duharcourt S."/>
            <person name="Guigo R."/>
            <person name="Gogendeau D."/>
            <person name="Katinka M."/>
            <person name="Keller A.-M."/>
            <person name="Kissmehl R."/>
            <person name="Klotz C."/>
            <person name="Koll F."/>
            <person name="Le Moue A."/>
            <person name="Lepere C."/>
            <person name="Malinsky S."/>
            <person name="Nowacki M."/>
            <person name="Nowak J.K."/>
            <person name="Plattner H."/>
            <person name="Poulain J."/>
            <person name="Ruiz F."/>
            <person name="Serrano V."/>
            <person name="Zagulski M."/>
            <person name="Dessen P."/>
            <person name="Betermier M."/>
            <person name="Weissenbach J."/>
            <person name="Scarpelli C."/>
            <person name="Schachter V."/>
            <person name="Sperling L."/>
            <person name="Meyer E."/>
            <person name="Cohen J."/>
            <person name="Wincker P."/>
        </authorList>
    </citation>
    <scope>NUCLEOTIDE SEQUENCE [LARGE SCALE GENOMIC DNA]</scope>
    <source>
        <strain evidence="2 3">Stock d4-2</strain>
    </source>
</reference>
<proteinExistence type="predicted"/>
<feature type="compositionally biased region" description="Polar residues" evidence="1">
    <location>
        <begin position="1"/>
        <end position="11"/>
    </location>
</feature>
<protein>
    <submittedName>
        <fullName evidence="2">Uncharacterized protein</fullName>
    </submittedName>
</protein>
<evidence type="ECO:0000313" key="2">
    <source>
        <dbReference type="EMBL" id="CAK93571.1"/>
    </source>
</evidence>